<comment type="caution">
    <text evidence="5">The sequence shown here is derived from an EMBL/GenBank/DDBJ whole genome shotgun (WGS) entry which is preliminary data.</text>
</comment>
<name>A0AAD7BGB8_9AGAR</name>
<dbReference type="GO" id="GO:0000118">
    <property type="term" value="C:histone deacetylase complex"/>
    <property type="evidence" value="ECO:0007669"/>
    <property type="project" value="TreeGrafter"/>
</dbReference>
<keyword evidence="2" id="KW-0479">Metal-binding</keyword>
<evidence type="ECO:0000256" key="3">
    <source>
        <dbReference type="ARBA" id="ARBA00023242"/>
    </source>
</evidence>
<evidence type="ECO:0000313" key="6">
    <source>
        <dbReference type="Proteomes" id="UP001221142"/>
    </source>
</evidence>
<dbReference type="Gene3D" id="2.60.120.650">
    <property type="entry name" value="Cupin"/>
    <property type="match status" value="1"/>
</dbReference>
<comment type="subcellular location">
    <subcellularLocation>
        <location evidence="1">Nucleus</location>
    </subcellularLocation>
</comment>
<evidence type="ECO:0000256" key="1">
    <source>
        <dbReference type="ARBA" id="ARBA00004123"/>
    </source>
</evidence>
<dbReference type="PROSITE" id="PS51184">
    <property type="entry name" value="JMJC"/>
    <property type="match status" value="1"/>
</dbReference>
<dbReference type="AlphaFoldDB" id="A0AAD7BGB8"/>
<dbReference type="GO" id="GO:0006357">
    <property type="term" value="P:regulation of transcription by RNA polymerase II"/>
    <property type="evidence" value="ECO:0007669"/>
    <property type="project" value="TreeGrafter"/>
</dbReference>
<evidence type="ECO:0000259" key="4">
    <source>
        <dbReference type="PROSITE" id="PS51184"/>
    </source>
</evidence>
<dbReference type="GO" id="GO:0046872">
    <property type="term" value="F:metal ion binding"/>
    <property type="evidence" value="ECO:0007669"/>
    <property type="project" value="UniProtKB-KW"/>
</dbReference>
<dbReference type="Proteomes" id="UP001221142">
    <property type="component" value="Unassembled WGS sequence"/>
</dbReference>
<dbReference type="GO" id="GO:0000785">
    <property type="term" value="C:chromatin"/>
    <property type="evidence" value="ECO:0007669"/>
    <property type="project" value="TreeGrafter"/>
</dbReference>
<dbReference type="GO" id="GO:0003712">
    <property type="term" value="F:transcription coregulator activity"/>
    <property type="evidence" value="ECO:0007669"/>
    <property type="project" value="TreeGrafter"/>
</dbReference>
<dbReference type="EMBL" id="JARKIF010000017">
    <property type="protein sequence ID" value="KAJ7620116.1"/>
    <property type="molecule type" value="Genomic_DNA"/>
</dbReference>
<dbReference type="PANTHER" id="PTHR12549">
    <property type="entry name" value="JMJC DOMAIN-CONTAINING HISTONE DEMETHYLATION PROTEIN"/>
    <property type="match status" value="1"/>
</dbReference>
<dbReference type="InterPro" id="IPR045109">
    <property type="entry name" value="LSDs-like"/>
</dbReference>
<dbReference type="GO" id="GO:0031490">
    <property type="term" value="F:chromatin DNA binding"/>
    <property type="evidence" value="ECO:0007669"/>
    <property type="project" value="TreeGrafter"/>
</dbReference>
<dbReference type="SMART" id="SM00558">
    <property type="entry name" value="JmjC"/>
    <property type="match status" value="1"/>
</dbReference>
<keyword evidence="6" id="KW-1185">Reference proteome</keyword>
<keyword evidence="3" id="KW-0539">Nucleus</keyword>
<protein>
    <recommendedName>
        <fullName evidence="4">JmjC domain-containing protein</fullName>
    </recommendedName>
</protein>
<dbReference type="PANTHER" id="PTHR12549:SF38">
    <property type="entry name" value="JMJC DOMAIN-CONTAINING HISTONE DEMETHYLASE 2, ISOFORM A"/>
    <property type="match status" value="1"/>
</dbReference>
<reference evidence="5" key="1">
    <citation type="submission" date="2023-03" db="EMBL/GenBank/DDBJ databases">
        <title>Massive genome expansion in bonnet fungi (Mycena s.s.) driven by repeated elements and novel gene families across ecological guilds.</title>
        <authorList>
            <consortium name="Lawrence Berkeley National Laboratory"/>
            <person name="Harder C.B."/>
            <person name="Miyauchi S."/>
            <person name="Viragh M."/>
            <person name="Kuo A."/>
            <person name="Thoen E."/>
            <person name="Andreopoulos B."/>
            <person name="Lu D."/>
            <person name="Skrede I."/>
            <person name="Drula E."/>
            <person name="Henrissat B."/>
            <person name="Morin E."/>
            <person name="Kohler A."/>
            <person name="Barry K."/>
            <person name="LaButti K."/>
            <person name="Morin E."/>
            <person name="Salamov A."/>
            <person name="Lipzen A."/>
            <person name="Mereny Z."/>
            <person name="Hegedus B."/>
            <person name="Baldrian P."/>
            <person name="Stursova M."/>
            <person name="Weitz H."/>
            <person name="Taylor A."/>
            <person name="Grigoriev I.V."/>
            <person name="Nagy L.G."/>
            <person name="Martin F."/>
            <person name="Kauserud H."/>
        </authorList>
    </citation>
    <scope>NUCLEOTIDE SEQUENCE</scope>
    <source>
        <strain evidence="5">9284</strain>
    </source>
</reference>
<dbReference type="InterPro" id="IPR003347">
    <property type="entry name" value="JmjC_dom"/>
</dbReference>
<proteinExistence type="predicted"/>
<dbReference type="Pfam" id="PF02373">
    <property type="entry name" value="JmjC"/>
    <property type="match status" value="1"/>
</dbReference>
<dbReference type="SUPFAM" id="SSF51197">
    <property type="entry name" value="Clavaminate synthase-like"/>
    <property type="match status" value="1"/>
</dbReference>
<accession>A0AAD7BGB8</accession>
<sequence>MAPNIVIERQLLPRVDYHEESLTDCVTCAHIRLNGCKEFEDPEDDCRFQLLRHLCRDGEGLLNGVFFPGPETAEEVRFDWPECWSTPLDADHRNVLKKAVATALLPILLKEQRRISTNSAMIHRPRETVVRVTCDRCSTSIFPGSWMCRCCGQEVCEECVEEIREPARNIPHPANEDFVPVTRFTPEELNGAILRMSALVDPADGVVAPTADDRELRKFLPAELTEDIFQQMMTHGHPLLVTKVALRWEPKDLKASGICDVIDCQSGIKECMSAAEFFGGFGQYRQGRPIWKVKDWPPSTDFHKQFPILYEQFDSAVPMPDYVRRDGILNLAAYFPSNTVAPDLGPKMYSSYANRTEHNCRGTTQLHLDMSDAVNIMVFASPDPGNKPGSAVWDIFRGQDTDKIRQYLQDKGDFAGDPIHDQDTYLSEDDRRDLQDKCGVRGYRVVQKPGDAIFIPAGCAHQVCNLSDCIKVAIDFVSPESIIRCQGLARELRREGTRKEDKLQLHSLLWFTWLYYCREEES</sequence>
<feature type="domain" description="JmjC" evidence="4">
    <location>
        <begin position="324"/>
        <end position="493"/>
    </location>
</feature>
<dbReference type="GO" id="GO:0032454">
    <property type="term" value="F:histone H3K9 demethylase activity"/>
    <property type="evidence" value="ECO:0007669"/>
    <property type="project" value="InterPro"/>
</dbReference>
<gene>
    <name evidence="5" type="ORF">FB45DRAFT_929501</name>
</gene>
<evidence type="ECO:0000313" key="5">
    <source>
        <dbReference type="EMBL" id="KAJ7620116.1"/>
    </source>
</evidence>
<evidence type="ECO:0000256" key="2">
    <source>
        <dbReference type="ARBA" id="ARBA00022723"/>
    </source>
</evidence>
<organism evidence="5 6">
    <name type="scientific">Roridomyces roridus</name>
    <dbReference type="NCBI Taxonomy" id="1738132"/>
    <lineage>
        <taxon>Eukaryota</taxon>
        <taxon>Fungi</taxon>
        <taxon>Dikarya</taxon>
        <taxon>Basidiomycota</taxon>
        <taxon>Agaricomycotina</taxon>
        <taxon>Agaricomycetes</taxon>
        <taxon>Agaricomycetidae</taxon>
        <taxon>Agaricales</taxon>
        <taxon>Marasmiineae</taxon>
        <taxon>Mycenaceae</taxon>
        <taxon>Roridomyces</taxon>
    </lineage>
</organism>